<dbReference type="PANTHER" id="PTHR12629">
    <property type="entry name" value="DIPHOSPHOINOSITOL POLYPHOSPHATE PHOSPHOHYDROLASE"/>
    <property type="match status" value="1"/>
</dbReference>
<comment type="caution">
    <text evidence="6">The sequence shown here is derived from an EMBL/GenBank/DDBJ whole genome shotgun (WGS) entry which is preliminary data.</text>
</comment>
<organism evidence="6 7">
    <name type="scientific">Pararhodobacter aggregans</name>
    <dbReference type="NCBI Taxonomy" id="404875"/>
    <lineage>
        <taxon>Bacteria</taxon>
        <taxon>Pseudomonadati</taxon>
        <taxon>Pseudomonadota</taxon>
        <taxon>Alphaproteobacteria</taxon>
        <taxon>Rhodobacterales</taxon>
        <taxon>Paracoccaceae</taxon>
        <taxon>Pararhodobacter</taxon>
    </lineage>
</organism>
<evidence type="ECO:0000256" key="4">
    <source>
        <dbReference type="ARBA" id="ARBA00022842"/>
    </source>
</evidence>
<accession>A0A2T7UTM0</accession>
<dbReference type="GO" id="GO:0005737">
    <property type="term" value="C:cytoplasm"/>
    <property type="evidence" value="ECO:0007669"/>
    <property type="project" value="TreeGrafter"/>
</dbReference>
<dbReference type="InterPro" id="IPR047198">
    <property type="entry name" value="DDP-like_NUDIX"/>
</dbReference>
<gene>
    <name evidence="6" type="ORF">DDE23_07230</name>
</gene>
<evidence type="ECO:0000256" key="1">
    <source>
        <dbReference type="ARBA" id="ARBA00001946"/>
    </source>
</evidence>
<dbReference type="RefSeq" id="WP_107751302.1">
    <property type="nucleotide sequence ID" value="NZ_QBKF01000004.1"/>
</dbReference>
<keyword evidence="2" id="KW-0479">Metal-binding</keyword>
<dbReference type="InterPro" id="IPR015797">
    <property type="entry name" value="NUDIX_hydrolase-like_dom_sf"/>
</dbReference>
<reference evidence="6 7" key="1">
    <citation type="journal article" date="2011" name="Syst. Appl. Microbiol.">
        <title>Defluviimonas denitrificans gen. nov., sp. nov., and Pararhodobacter aggregans gen. nov., sp. nov., non-phototrophic Rhodobacteraceae from the biofilter of a marine aquaculture.</title>
        <authorList>
            <person name="Foesel B.U."/>
            <person name="Drake H.L."/>
            <person name="Schramm A."/>
        </authorList>
    </citation>
    <scope>NUCLEOTIDE SEQUENCE [LARGE SCALE GENOMIC DNA]</scope>
    <source>
        <strain evidence="6 7">D1-19</strain>
    </source>
</reference>
<name>A0A2T7UTM0_9RHOB</name>
<keyword evidence="7" id="KW-1185">Reference proteome</keyword>
<dbReference type="CDD" id="cd04666">
    <property type="entry name" value="NUDIX_DIPP2_like_Nudt4"/>
    <property type="match status" value="1"/>
</dbReference>
<keyword evidence="4" id="KW-0460">Magnesium</keyword>
<feature type="domain" description="Nudix hydrolase" evidence="5">
    <location>
        <begin position="21"/>
        <end position="152"/>
    </location>
</feature>
<dbReference type="SUPFAM" id="SSF55811">
    <property type="entry name" value="Nudix"/>
    <property type="match status" value="1"/>
</dbReference>
<dbReference type="AlphaFoldDB" id="A0A2T7UTM0"/>
<sequence>MKQTALAAFRNFVEPVFKRPEFVQTAALCVRQGKKGPEVLLVTSLDSKRWIVPKGWPMEGKSLAQAALQEAWEEAGVQGAVDEYPVGSYGYQKTVKGGIPVTCRCSVYRIDVTTLAEEYPERARRRRSWMRVNEAAKAVEEPELKAVIRALA</sequence>
<proteinExistence type="predicted"/>
<dbReference type="Gene3D" id="3.90.79.10">
    <property type="entry name" value="Nucleoside Triphosphate Pyrophosphohydrolase"/>
    <property type="match status" value="1"/>
</dbReference>
<dbReference type="PROSITE" id="PS51462">
    <property type="entry name" value="NUDIX"/>
    <property type="match status" value="1"/>
</dbReference>
<evidence type="ECO:0000313" key="7">
    <source>
        <dbReference type="Proteomes" id="UP000244810"/>
    </source>
</evidence>
<keyword evidence="3 6" id="KW-0378">Hydrolase</keyword>
<evidence type="ECO:0000256" key="3">
    <source>
        <dbReference type="ARBA" id="ARBA00022801"/>
    </source>
</evidence>
<comment type="cofactor">
    <cofactor evidence="1">
        <name>Mg(2+)</name>
        <dbReference type="ChEBI" id="CHEBI:18420"/>
    </cofactor>
</comment>
<dbReference type="OrthoDB" id="7066910at2"/>
<dbReference type="Proteomes" id="UP000244810">
    <property type="component" value="Unassembled WGS sequence"/>
</dbReference>
<protein>
    <submittedName>
        <fullName evidence="6">NUDIX hydrolase</fullName>
    </submittedName>
</protein>
<dbReference type="EMBL" id="QDDR01000003">
    <property type="protein sequence ID" value="PVE47929.1"/>
    <property type="molecule type" value="Genomic_DNA"/>
</dbReference>
<dbReference type="Pfam" id="PF00293">
    <property type="entry name" value="NUDIX"/>
    <property type="match status" value="1"/>
</dbReference>
<dbReference type="PANTHER" id="PTHR12629:SF0">
    <property type="entry name" value="DIPHOSPHOINOSITOL-POLYPHOSPHATE DIPHOSPHATASE"/>
    <property type="match status" value="1"/>
</dbReference>
<evidence type="ECO:0000259" key="5">
    <source>
        <dbReference type="PROSITE" id="PS51462"/>
    </source>
</evidence>
<dbReference type="GO" id="GO:0016462">
    <property type="term" value="F:pyrophosphatase activity"/>
    <property type="evidence" value="ECO:0007669"/>
    <property type="project" value="InterPro"/>
</dbReference>
<dbReference type="InterPro" id="IPR000086">
    <property type="entry name" value="NUDIX_hydrolase_dom"/>
</dbReference>
<dbReference type="GO" id="GO:0046872">
    <property type="term" value="F:metal ion binding"/>
    <property type="evidence" value="ECO:0007669"/>
    <property type="project" value="UniProtKB-KW"/>
</dbReference>
<evidence type="ECO:0000313" key="6">
    <source>
        <dbReference type="EMBL" id="PVE47929.1"/>
    </source>
</evidence>
<evidence type="ECO:0000256" key="2">
    <source>
        <dbReference type="ARBA" id="ARBA00022723"/>
    </source>
</evidence>